<feature type="transmembrane region" description="Helical" evidence="1">
    <location>
        <begin position="251"/>
        <end position="273"/>
    </location>
</feature>
<evidence type="ECO:0000313" key="3">
    <source>
        <dbReference type="Proteomes" id="UP000006238"/>
    </source>
</evidence>
<keyword evidence="1" id="KW-0472">Membrane</keyword>
<evidence type="ECO:0000256" key="1">
    <source>
        <dbReference type="SAM" id="Phobius"/>
    </source>
</evidence>
<evidence type="ECO:0008006" key="4">
    <source>
        <dbReference type="Google" id="ProtNLM"/>
    </source>
</evidence>
<accession>D4S334</accession>
<dbReference type="STRING" id="45851.BHV86_03690"/>
<feature type="transmembrane region" description="Helical" evidence="1">
    <location>
        <begin position="315"/>
        <end position="336"/>
    </location>
</feature>
<protein>
    <recommendedName>
        <fullName evidence="4">ABC-2 type transporter</fullName>
    </recommendedName>
</protein>
<keyword evidence="3" id="KW-1185">Reference proteome</keyword>
<feature type="transmembrane region" description="Helical" evidence="1">
    <location>
        <begin position="285"/>
        <end position="303"/>
    </location>
</feature>
<dbReference type="RefSeq" id="WP_005604738.1">
    <property type="nucleotide sequence ID" value="NZ_GG663526.1"/>
</dbReference>
<comment type="caution">
    <text evidence="2">The sequence shown here is derived from an EMBL/GenBank/DDBJ whole genome shotgun (WGS) entry which is preliminary data.</text>
</comment>
<keyword evidence="1" id="KW-0812">Transmembrane</keyword>
<feature type="transmembrane region" description="Helical" evidence="1">
    <location>
        <begin position="208"/>
        <end position="230"/>
    </location>
</feature>
<name>D4S334_9FIRM</name>
<organism evidence="2 3">
    <name type="scientific">Eshraghiella crossota DSM 2876</name>
    <dbReference type="NCBI Taxonomy" id="511680"/>
    <lineage>
        <taxon>Bacteria</taxon>
        <taxon>Bacillati</taxon>
        <taxon>Bacillota</taxon>
        <taxon>Clostridia</taxon>
        <taxon>Lachnospirales</taxon>
        <taxon>Lachnospiraceae</taxon>
        <taxon>Eshraghiella</taxon>
    </lineage>
</organism>
<proteinExistence type="predicted"/>
<dbReference type="GeneID" id="98919035"/>
<keyword evidence="1" id="KW-1133">Transmembrane helix</keyword>
<dbReference type="eggNOG" id="ENOG50329P8">
    <property type="taxonomic scope" value="Bacteria"/>
</dbReference>
<gene>
    <name evidence="2" type="ORF">BUTYVIB_02513</name>
</gene>
<dbReference type="AlphaFoldDB" id="D4S334"/>
<feature type="transmembrane region" description="Helical" evidence="1">
    <location>
        <begin position="20"/>
        <end position="38"/>
    </location>
</feature>
<reference evidence="2 3" key="1">
    <citation type="submission" date="2010-02" db="EMBL/GenBank/DDBJ databases">
        <authorList>
            <person name="Weinstock G."/>
            <person name="Sodergren E."/>
            <person name="Clifton S."/>
            <person name="Fulton L."/>
            <person name="Fulton B."/>
            <person name="Courtney L."/>
            <person name="Fronick C."/>
            <person name="Harrison M."/>
            <person name="Strong C."/>
            <person name="Farmer C."/>
            <person name="Delahaunty K."/>
            <person name="Markovic C."/>
            <person name="Hall O."/>
            <person name="Minx P."/>
            <person name="Tomlinson C."/>
            <person name="Mitreva M."/>
            <person name="Nelson J."/>
            <person name="Hou S."/>
            <person name="Wollam A."/>
            <person name="Pepin K.H."/>
            <person name="Johnson M."/>
            <person name="Bhonagiri V."/>
            <person name="Zhang X."/>
            <person name="Suruliraj S."/>
            <person name="Warren W."/>
            <person name="Chinwalla A."/>
            <person name="Mardis E.R."/>
            <person name="Wilson R.K."/>
        </authorList>
    </citation>
    <scope>NUCLEOTIDE SEQUENCE [LARGE SCALE GENOMIC DNA]</scope>
    <source>
        <strain evidence="2 3">DSM 2876</strain>
    </source>
</reference>
<sequence length="354" mass="40297">MKKFFTWLHILVKRQFKNPFLIVMLVLIPVTAFIISLVPEKEKESGYIAGLYVEGTSEDDFAGEIVDNLVAGHDSIRFVRFDDLESMRKSVTAEDIICGYVIPADIKYKLSSEEDAKGCITSYILPASSLQPAINELVYAELIRLYGYYLMDNYMSTSDIFPKGDYTSEAFKYYEKYLASDETIHIIYEEYGTGRKIESDIKNASFTFPVRGILSILVFLSGMYGCVLFLKDNENGIFQTITGNMRTMVRFMYIMIPTVLFGICEVLTIFISGNAAAPGKELCGMLIYIILITVFCFILISVVRKSKILSACIPVILLCSLVFCPVFINADIYIPAIKYVQKLFMPYYYLKFFM</sequence>
<dbReference type="Proteomes" id="UP000006238">
    <property type="component" value="Unassembled WGS sequence"/>
</dbReference>
<evidence type="ECO:0000313" key="2">
    <source>
        <dbReference type="EMBL" id="EFF67315.1"/>
    </source>
</evidence>
<dbReference type="EMBL" id="ABWN01000043">
    <property type="protein sequence ID" value="EFF67315.1"/>
    <property type="molecule type" value="Genomic_DNA"/>
</dbReference>
<dbReference type="HOGENOM" id="CLU_068215_0_0_9"/>